<organism evidence="1 2">
    <name type="scientific">Natronorubrum texcoconense</name>
    <dbReference type="NCBI Taxonomy" id="1095776"/>
    <lineage>
        <taxon>Archaea</taxon>
        <taxon>Methanobacteriati</taxon>
        <taxon>Methanobacteriota</taxon>
        <taxon>Stenosarchaea group</taxon>
        <taxon>Halobacteria</taxon>
        <taxon>Halobacteriales</taxon>
        <taxon>Natrialbaceae</taxon>
        <taxon>Natronorubrum</taxon>
    </lineage>
</organism>
<dbReference type="Proteomes" id="UP000198882">
    <property type="component" value="Unassembled WGS sequence"/>
</dbReference>
<evidence type="ECO:0000313" key="2">
    <source>
        <dbReference type="Proteomes" id="UP000198882"/>
    </source>
</evidence>
<evidence type="ECO:0000313" key="1">
    <source>
        <dbReference type="EMBL" id="SDK68597.1"/>
    </source>
</evidence>
<keyword evidence="2" id="KW-1185">Reference proteome</keyword>
<accession>A0A1G9DXL6</accession>
<name>A0A1G9DXL6_9EURY</name>
<protein>
    <submittedName>
        <fullName evidence="1">Uncharacterized protein</fullName>
    </submittedName>
</protein>
<gene>
    <name evidence="1" type="ORF">SAMN04515672_3669</name>
</gene>
<dbReference type="AlphaFoldDB" id="A0A1G9DXL6"/>
<dbReference type="STRING" id="1095776.SAMN04515672_3669"/>
<reference evidence="2" key="1">
    <citation type="submission" date="2016-10" db="EMBL/GenBank/DDBJ databases">
        <authorList>
            <person name="Varghese N."/>
            <person name="Submissions S."/>
        </authorList>
    </citation>
    <scope>NUCLEOTIDE SEQUENCE [LARGE SCALE GENOMIC DNA]</scope>
    <source>
        <strain evidence="2">B4,CECT 8067,JCM 17497</strain>
    </source>
</reference>
<dbReference type="EMBL" id="FNFE01000006">
    <property type="protein sequence ID" value="SDK68597.1"/>
    <property type="molecule type" value="Genomic_DNA"/>
</dbReference>
<proteinExistence type="predicted"/>
<sequence>MSSSTPDNLRICPYSEVQGSKTAQFDVRIASIRCSPAPFSLPWRTNLDRDPECIDRLVRDGEREARSFLETIWRVAVATNVRSRSYAPGRRLHRPNSRAFADVHVGSRVPIEEQCYERSVVTPFVSPPKHAEKMSLRRRVYQCMY</sequence>